<evidence type="ECO:0000313" key="1">
    <source>
        <dbReference type="EMBL" id="RNA34562.1"/>
    </source>
</evidence>
<accession>A0A3M7SFM2</accession>
<reference evidence="1 2" key="1">
    <citation type="journal article" date="2018" name="Sci. Rep.">
        <title>Genomic signatures of local adaptation to the degree of environmental predictability in rotifers.</title>
        <authorList>
            <person name="Franch-Gras L."/>
            <person name="Hahn C."/>
            <person name="Garcia-Roger E.M."/>
            <person name="Carmona M.J."/>
            <person name="Serra M."/>
            <person name="Gomez A."/>
        </authorList>
    </citation>
    <scope>NUCLEOTIDE SEQUENCE [LARGE SCALE GENOMIC DNA]</scope>
    <source>
        <strain evidence="1">HYR1</strain>
    </source>
</reference>
<gene>
    <name evidence="1" type="ORF">BpHYR1_009114</name>
</gene>
<evidence type="ECO:0000313" key="2">
    <source>
        <dbReference type="Proteomes" id="UP000276133"/>
    </source>
</evidence>
<proteinExistence type="predicted"/>
<dbReference type="EMBL" id="REGN01001452">
    <property type="protein sequence ID" value="RNA34562.1"/>
    <property type="molecule type" value="Genomic_DNA"/>
</dbReference>
<sequence>MYSCVHYRKPRNRQTQGTRINQKNFDLKHNHTIGEDIFKIYPKNRRLNYEQQYNLNNFDTSGGNRIKALIETIKNDDKNNKISFVLGDENQLEALFIQTSSQLKWFTNFRTFVHLDRTFKYRIAIVEDDQWHTTGCDAKQQRI</sequence>
<dbReference type="AlphaFoldDB" id="A0A3M7SFM2"/>
<name>A0A3M7SFM2_BRAPC</name>
<protein>
    <submittedName>
        <fullName evidence="1">Uncharacterized protein</fullName>
    </submittedName>
</protein>
<comment type="caution">
    <text evidence="1">The sequence shown here is derived from an EMBL/GenBank/DDBJ whole genome shotgun (WGS) entry which is preliminary data.</text>
</comment>
<keyword evidence="2" id="KW-1185">Reference proteome</keyword>
<organism evidence="1 2">
    <name type="scientific">Brachionus plicatilis</name>
    <name type="common">Marine rotifer</name>
    <name type="synonym">Brachionus muelleri</name>
    <dbReference type="NCBI Taxonomy" id="10195"/>
    <lineage>
        <taxon>Eukaryota</taxon>
        <taxon>Metazoa</taxon>
        <taxon>Spiralia</taxon>
        <taxon>Gnathifera</taxon>
        <taxon>Rotifera</taxon>
        <taxon>Eurotatoria</taxon>
        <taxon>Monogononta</taxon>
        <taxon>Pseudotrocha</taxon>
        <taxon>Ploima</taxon>
        <taxon>Brachionidae</taxon>
        <taxon>Brachionus</taxon>
    </lineage>
</organism>
<dbReference type="Proteomes" id="UP000276133">
    <property type="component" value="Unassembled WGS sequence"/>
</dbReference>